<dbReference type="PANTHER" id="PTHR46401">
    <property type="entry name" value="GLYCOSYLTRANSFERASE WBBK-RELATED"/>
    <property type="match status" value="1"/>
</dbReference>
<dbReference type="Proteomes" id="UP000183670">
    <property type="component" value="Unassembled WGS sequence"/>
</dbReference>
<name>A0A1G6G2H4_BACOV</name>
<dbReference type="RefSeq" id="WP_074556980.1">
    <property type="nucleotide sequence ID" value="NZ_FMYE01000006.1"/>
</dbReference>
<evidence type="ECO:0000313" key="3">
    <source>
        <dbReference type="EMBL" id="SDB76033.1"/>
    </source>
</evidence>
<dbReference type="GO" id="GO:0016757">
    <property type="term" value="F:glycosyltransferase activity"/>
    <property type="evidence" value="ECO:0007669"/>
    <property type="project" value="InterPro"/>
</dbReference>
<dbReference type="InterPro" id="IPR001296">
    <property type="entry name" value="Glyco_trans_1"/>
</dbReference>
<dbReference type="Gene3D" id="3.40.50.2000">
    <property type="entry name" value="Glycogen Phosphorylase B"/>
    <property type="match status" value="2"/>
</dbReference>
<dbReference type="SUPFAM" id="SSF53756">
    <property type="entry name" value="UDP-Glycosyltransferase/glycogen phosphorylase"/>
    <property type="match status" value="1"/>
</dbReference>
<feature type="domain" description="Glycosyl transferase family 1" evidence="2">
    <location>
        <begin position="186"/>
        <end position="339"/>
    </location>
</feature>
<evidence type="ECO:0000256" key="1">
    <source>
        <dbReference type="ARBA" id="ARBA00022679"/>
    </source>
</evidence>
<proteinExistence type="predicted"/>
<dbReference type="EMBL" id="FMYE01000006">
    <property type="protein sequence ID" value="SDB76033.1"/>
    <property type="molecule type" value="Genomic_DNA"/>
</dbReference>
<dbReference type="GO" id="GO:0009103">
    <property type="term" value="P:lipopolysaccharide biosynthetic process"/>
    <property type="evidence" value="ECO:0007669"/>
    <property type="project" value="TreeGrafter"/>
</dbReference>
<dbReference type="PANTHER" id="PTHR46401:SF2">
    <property type="entry name" value="GLYCOSYLTRANSFERASE WBBK-RELATED"/>
    <property type="match status" value="1"/>
</dbReference>
<gene>
    <name evidence="3" type="ORF">SAMN05192581_100619</name>
</gene>
<sequence>MKKICWITPECFLDTDYYIIPFLCKYFNIEWYVLYKDSIPNKKELEKLDSISNLKIIFYRQEFRMRSIKTLFSDYTLFKTINRKGYDIVYAGMAGFPYFHLLSAIMLKRSKVVIAAHNVNTPKGAVNYLGAKIYATFVLNTFKNFHTFSLSQHDLLLSLHPSKNVLMAPFMLKDYGIPTVQKHGLTTFLAFGNIREYKRIDVLINASQDAYERTNKKFRVIIAGSCSEWEKYQKLIKYPDLFDLRIHRVENKDIPNLFGESHYFVTPYQDIAQSGSVIVAINYDCPIISSDLEAFREYIHNNQTGFLFKPADVEDLTGIITNILLTENADYERLRNNIIKVKEKEFSPNTITMLYKNFFDSL</sequence>
<organism evidence="3 4">
    <name type="scientific">Bacteroides ovatus</name>
    <dbReference type="NCBI Taxonomy" id="28116"/>
    <lineage>
        <taxon>Bacteria</taxon>
        <taxon>Pseudomonadati</taxon>
        <taxon>Bacteroidota</taxon>
        <taxon>Bacteroidia</taxon>
        <taxon>Bacteroidales</taxon>
        <taxon>Bacteroidaceae</taxon>
        <taxon>Bacteroides</taxon>
    </lineage>
</organism>
<evidence type="ECO:0000313" key="4">
    <source>
        <dbReference type="Proteomes" id="UP000183670"/>
    </source>
</evidence>
<accession>A0A1G6G2H4</accession>
<dbReference type="AlphaFoldDB" id="A0A1G6G2H4"/>
<keyword evidence="1 3" id="KW-0808">Transferase</keyword>
<evidence type="ECO:0000259" key="2">
    <source>
        <dbReference type="Pfam" id="PF00534"/>
    </source>
</evidence>
<reference evidence="3 4" key="1">
    <citation type="submission" date="2016-10" db="EMBL/GenBank/DDBJ databases">
        <authorList>
            <person name="de Groot N.N."/>
        </authorList>
    </citation>
    <scope>NUCLEOTIDE SEQUENCE [LARGE SCALE GENOMIC DNA]</scope>
    <source>
        <strain evidence="3 4">NLAE-zl-C500</strain>
    </source>
</reference>
<protein>
    <submittedName>
        <fullName evidence="3">Glycosyltransferase involved in cell wall bisynthesis</fullName>
    </submittedName>
</protein>
<dbReference type="Pfam" id="PF00534">
    <property type="entry name" value="Glycos_transf_1"/>
    <property type="match status" value="1"/>
</dbReference>